<keyword evidence="5" id="KW-1185">Reference proteome</keyword>
<proteinExistence type="inferred from homology"/>
<evidence type="ECO:0000313" key="5">
    <source>
        <dbReference type="Proteomes" id="UP000199315"/>
    </source>
</evidence>
<dbReference type="InterPro" id="IPR013783">
    <property type="entry name" value="Ig-like_fold"/>
</dbReference>
<dbReference type="InterPro" id="IPR002772">
    <property type="entry name" value="Glyco_hydro_3_C"/>
</dbReference>
<organism evidence="4 5">
    <name type="scientific">Anaerobium acetethylicum</name>
    <dbReference type="NCBI Taxonomy" id="1619234"/>
    <lineage>
        <taxon>Bacteria</taxon>
        <taxon>Bacillati</taxon>
        <taxon>Bacillota</taxon>
        <taxon>Clostridia</taxon>
        <taxon>Lachnospirales</taxon>
        <taxon>Lachnospiraceae</taxon>
        <taxon>Anaerobium</taxon>
    </lineage>
</organism>
<keyword evidence="2" id="KW-0378">Hydrolase</keyword>
<evidence type="ECO:0000256" key="1">
    <source>
        <dbReference type="ARBA" id="ARBA00005336"/>
    </source>
</evidence>
<dbReference type="RefSeq" id="WP_091236006.1">
    <property type="nucleotide sequence ID" value="NZ_FMKA01000027.1"/>
</dbReference>
<dbReference type="Pfam" id="PF14310">
    <property type="entry name" value="Fn3-like"/>
    <property type="match status" value="1"/>
</dbReference>
<dbReference type="EMBL" id="FMKA01000027">
    <property type="protein sequence ID" value="SCP98827.1"/>
    <property type="molecule type" value="Genomic_DNA"/>
</dbReference>
<feature type="domain" description="Fibronectin type III-like" evidence="3">
    <location>
        <begin position="328"/>
        <end position="399"/>
    </location>
</feature>
<dbReference type="SMART" id="SM01217">
    <property type="entry name" value="Fn3_like"/>
    <property type="match status" value="1"/>
</dbReference>
<dbReference type="Pfam" id="PF00933">
    <property type="entry name" value="Glyco_hydro_3"/>
    <property type="match status" value="1"/>
</dbReference>
<dbReference type="Pfam" id="PF01915">
    <property type="entry name" value="Glyco_hydro_3_C"/>
    <property type="match status" value="1"/>
</dbReference>
<dbReference type="Gene3D" id="3.40.50.1700">
    <property type="entry name" value="Glycoside hydrolase family 3 C-terminal domain"/>
    <property type="match status" value="1"/>
</dbReference>
<comment type="similarity">
    <text evidence="1">Belongs to the glycosyl hydrolase 3 family.</text>
</comment>
<dbReference type="InterPro" id="IPR036881">
    <property type="entry name" value="Glyco_hydro_3_C_sf"/>
</dbReference>
<evidence type="ECO:0000256" key="2">
    <source>
        <dbReference type="ARBA" id="ARBA00022801"/>
    </source>
</evidence>
<dbReference type="PANTHER" id="PTHR42715">
    <property type="entry name" value="BETA-GLUCOSIDASE"/>
    <property type="match status" value="1"/>
</dbReference>
<dbReference type="Gene3D" id="2.60.40.10">
    <property type="entry name" value="Immunoglobulins"/>
    <property type="match status" value="1"/>
</dbReference>
<dbReference type="GO" id="GO:0004553">
    <property type="term" value="F:hydrolase activity, hydrolyzing O-glycosyl compounds"/>
    <property type="evidence" value="ECO:0007669"/>
    <property type="project" value="InterPro"/>
</dbReference>
<accession>A0A1D3TWZ9</accession>
<dbReference type="Proteomes" id="UP000199315">
    <property type="component" value="Unassembled WGS sequence"/>
</dbReference>
<dbReference type="GO" id="GO:0005975">
    <property type="term" value="P:carbohydrate metabolic process"/>
    <property type="evidence" value="ECO:0007669"/>
    <property type="project" value="InterPro"/>
</dbReference>
<dbReference type="STRING" id="1619234.SAMN05421730_10274"/>
<dbReference type="PRINTS" id="PR00133">
    <property type="entry name" value="GLHYDRLASE3"/>
</dbReference>
<dbReference type="InterPro" id="IPR017853">
    <property type="entry name" value="GH"/>
</dbReference>
<dbReference type="Gene3D" id="3.20.20.300">
    <property type="entry name" value="Glycoside hydrolase, family 3, N-terminal domain"/>
    <property type="match status" value="1"/>
</dbReference>
<name>A0A1D3TWZ9_9FIRM</name>
<evidence type="ECO:0000313" key="4">
    <source>
        <dbReference type="EMBL" id="SCP98827.1"/>
    </source>
</evidence>
<dbReference type="InterPro" id="IPR050288">
    <property type="entry name" value="Cellulose_deg_GH3"/>
</dbReference>
<dbReference type="SUPFAM" id="SSF51445">
    <property type="entry name" value="(Trans)glycosidases"/>
    <property type="match status" value="1"/>
</dbReference>
<gene>
    <name evidence="4" type="ORF">SAMN05421730_10274</name>
</gene>
<dbReference type="InterPro" id="IPR001764">
    <property type="entry name" value="Glyco_hydro_3_N"/>
</dbReference>
<protein>
    <submittedName>
        <fullName evidence="4">Beta-glucosidase</fullName>
    </submittedName>
</protein>
<dbReference type="InterPro" id="IPR036962">
    <property type="entry name" value="Glyco_hydro_3_N_sf"/>
</dbReference>
<evidence type="ECO:0000259" key="3">
    <source>
        <dbReference type="SMART" id="SM01217"/>
    </source>
</evidence>
<dbReference type="OrthoDB" id="98455at2"/>
<reference evidence="4 5" key="1">
    <citation type="submission" date="2016-09" db="EMBL/GenBank/DDBJ databases">
        <authorList>
            <person name="Capua I."/>
            <person name="De Benedictis P."/>
            <person name="Joannis T."/>
            <person name="Lombin L.H."/>
            <person name="Cattoli G."/>
        </authorList>
    </citation>
    <scope>NUCLEOTIDE SEQUENCE [LARGE SCALE GENOMIC DNA]</scope>
    <source>
        <strain evidence="4 5">GluBS11</strain>
    </source>
</reference>
<dbReference type="PANTHER" id="PTHR42715:SF10">
    <property type="entry name" value="BETA-GLUCOSIDASE"/>
    <property type="match status" value="1"/>
</dbReference>
<dbReference type="InterPro" id="IPR026891">
    <property type="entry name" value="Fn3-like"/>
</dbReference>
<sequence>MDMMQQMQEMMNKPLVLPYPEHLKTTRKIATEGIVLLKNEDHVLPLKSNSIALFGAGAIDTISCGTGSGYISAPHVVTVEEGLKNAGFSITSEEWIGRFTEASIKANDEDTTLTPIDRFWSGKKILIDDIPVTDEDIKTAKDADTAIYVVRRNAGEDDDRKAEKGDYYLSDAEETNIRKIAQRFKNTVVVLNTCVIEAAFLYEIPGIKGAVLMGLAGNECGNALADILTGKCNPCGKLTDTWAWHYEDNPASSTFGRNDGNSLQEDYVEDIYVGYRYFDSFGIEPIFPFGYGLSYTTFDMDAKSFAADWNRISVNVEVTNTGKTAGREVVQLYVTSPEGELSKAFQELKAFGKTKLLEPGEKETLTLSFETELLASYDEKMAAFVMEEGDYYIRIGASSRQSKISNVLHVEGKAILRQVRNEVVADHEMKLMKAPSRAELLNKLSKESTLIALLNECQSKSEADIILKASECKTIDAACKTTESAQINKKRFEKVVPANNATLLDVKANKVLLDEFVASLEPEVLVRLVTGSANETPYETKSRLDREINPVDGPVSSGSTTDLFASSLAIPNWKMTDGPAGLHLSALGATCFPTDIVMAQTWNPEMGILMGTGIGREMDYYNQGVILGPGMNIHRDPLCGRNFEYFSEDPIVSGKMAAAITKGVQSIPGASVSIKHFACNNQEAERFMTNSTVSERALREIYLKGFEICVREADPHTIMSSYNKINGIHTSSHYELLTEILRGEWGFKGLVMTDWGTKSEKTEDYHAGNDLVMGGYRTDALIAALTGKKAEFAEDGYVASKEFSVYGGFITETVEYWNSFQPYADGENSISVKVEAATELNSKIMEKVQVGEAKVDVLEDGSKIVTYFGKDRGQFLDINDLRACAANVLEQIMESISFIRMSEKL</sequence>
<dbReference type="SUPFAM" id="SSF52279">
    <property type="entry name" value="Beta-D-glucan exohydrolase, C-terminal domain"/>
    <property type="match status" value="1"/>
</dbReference>
<dbReference type="AlphaFoldDB" id="A0A1D3TWZ9"/>